<evidence type="ECO:0000256" key="7">
    <source>
        <dbReference type="RuleBase" id="RU003346"/>
    </source>
</evidence>
<dbReference type="PANTHER" id="PTHR48022:SF10">
    <property type="entry name" value="MAJOR FACILITATOR SUPERFAMILY (MFS) PROFILE DOMAIN-CONTAINING PROTEIN"/>
    <property type="match status" value="1"/>
</dbReference>
<dbReference type="SUPFAM" id="SSF103473">
    <property type="entry name" value="MFS general substrate transporter"/>
    <property type="match status" value="1"/>
</dbReference>
<reference evidence="11 12" key="1">
    <citation type="journal article" date="2019" name="Mol. Biol. Evol.">
        <title>Blast fungal genomes show frequent chromosomal changes, gene gains and losses, and effector gene turnover.</title>
        <authorList>
            <person name="Gomez Luciano L.B."/>
            <person name="Jason Tsai I."/>
            <person name="Chuma I."/>
            <person name="Tosa Y."/>
            <person name="Chen Y.H."/>
            <person name="Li J.Y."/>
            <person name="Li M.Y."/>
            <person name="Jade Lu M.Y."/>
            <person name="Nakayashiki H."/>
            <person name="Li W.H."/>
        </authorList>
    </citation>
    <scope>NUCLEOTIDE SEQUENCE [LARGE SCALE GENOMIC DNA]</scope>
    <source>
        <strain evidence="11 12">NI907</strain>
    </source>
</reference>
<dbReference type="Pfam" id="PF00083">
    <property type="entry name" value="Sugar_tr"/>
    <property type="match status" value="1"/>
</dbReference>
<dbReference type="GO" id="GO:0005351">
    <property type="term" value="F:carbohydrate:proton symporter activity"/>
    <property type="evidence" value="ECO:0007669"/>
    <property type="project" value="TreeGrafter"/>
</dbReference>
<feature type="compositionally biased region" description="Basic and acidic residues" evidence="8">
    <location>
        <begin position="508"/>
        <end position="535"/>
    </location>
</feature>
<organism evidence="11 12">
    <name type="scientific">Pyricularia grisea</name>
    <name type="common">Crabgrass-specific blast fungus</name>
    <name type="synonym">Magnaporthe grisea</name>
    <dbReference type="NCBI Taxonomy" id="148305"/>
    <lineage>
        <taxon>Eukaryota</taxon>
        <taxon>Fungi</taxon>
        <taxon>Dikarya</taxon>
        <taxon>Ascomycota</taxon>
        <taxon>Pezizomycotina</taxon>
        <taxon>Sordariomycetes</taxon>
        <taxon>Sordariomycetidae</taxon>
        <taxon>Magnaporthales</taxon>
        <taxon>Pyriculariaceae</taxon>
        <taxon>Pyricularia</taxon>
    </lineage>
</organism>
<evidence type="ECO:0000256" key="3">
    <source>
        <dbReference type="ARBA" id="ARBA00022448"/>
    </source>
</evidence>
<dbReference type="KEGG" id="pgri:PgNI_10138"/>
<feature type="transmembrane region" description="Helical" evidence="9">
    <location>
        <begin position="133"/>
        <end position="154"/>
    </location>
</feature>
<keyword evidence="11" id="KW-1185">Reference proteome</keyword>
<feature type="transmembrane region" description="Helical" evidence="9">
    <location>
        <begin position="414"/>
        <end position="436"/>
    </location>
</feature>
<feature type="transmembrane region" description="Helical" evidence="9">
    <location>
        <begin position="108"/>
        <end position="127"/>
    </location>
</feature>
<feature type="transmembrane region" description="Helical" evidence="9">
    <location>
        <begin position="283"/>
        <end position="301"/>
    </location>
</feature>
<sequence>MPPAEPKKSTLRESMSRIPNAFNCRLSLSVMLIAMSQVNFGLDLGIFSGSQAFPAFARDFGVFNPGLEPPRHEVEPYFLSLLNSLPYVGFMLGVAQGSFVSARWGRRTTLQAMCVWAVVGATVYVTARSRVAVLVGRCIAYVYIGMEMAVVPVIQSEIVPAHVRGFIVATYHTGIGFGSFASALIVKGASEVQGDASYRIAFGCLYIIPCIIFPCLFFIPESPRWYLLKGREKDGLEALRKLRVGRFSDREIFEEFESYKKTINVSNGNFKETFKGTNRRRTLIVIGTNIFLHLTGISFITNYGTIFFQMQDAFNAYSMKVFTSVLTVVVCILSQFLVDFVGRRPLMLFGSMWQTLALFAMGALGTIKDPPLPIRTGIIALMPIFQAGFNIGWGAHMHVVVAETPTLRLRDKTYFMGATCNITVQFLTSFSVPYLIYEQYAGLGSKVGFIFGGFCFLSVLFTWFFIPECTGKTLEDIDRLFIDGVRIRDFKSTPIGVSATRRQTGGSGHDDGSPDVDLQSRVEEPRTSHLLENDRSNSACRQ</sequence>
<keyword evidence="3 7" id="KW-0813">Transport</keyword>
<comment type="similarity">
    <text evidence="2 7">Belongs to the major facilitator superfamily. Sugar transporter (TC 2.A.1.1) family.</text>
</comment>
<comment type="subcellular location">
    <subcellularLocation>
        <location evidence="1">Membrane</location>
        <topology evidence="1">Multi-pass membrane protein</topology>
    </subcellularLocation>
</comment>
<reference evidence="12" key="3">
    <citation type="submission" date="2025-08" db="UniProtKB">
        <authorList>
            <consortium name="RefSeq"/>
        </authorList>
    </citation>
    <scope>IDENTIFICATION</scope>
    <source>
        <strain evidence="12">NI907</strain>
    </source>
</reference>
<dbReference type="Proteomes" id="UP000515153">
    <property type="component" value="Chromosome VII"/>
</dbReference>
<dbReference type="GeneID" id="41965022"/>
<feature type="transmembrane region" description="Helical" evidence="9">
    <location>
        <begin position="321"/>
        <end position="341"/>
    </location>
</feature>
<feature type="domain" description="Major facilitator superfamily (MFS) profile" evidence="10">
    <location>
        <begin position="29"/>
        <end position="470"/>
    </location>
</feature>
<evidence type="ECO:0000313" key="11">
    <source>
        <dbReference type="Proteomes" id="UP000515153"/>
    </source>
</evidence>
<proteinExistence type="inferred from homology"/>
<dbReference type="Gene3D" id="1.20.1250.20">
    <property type="entry name" value="MFS general substrate transporter like domains"/>
    <property type="match status" value="1"/>
</dbReference>
<feature type="region of interest" description="Disordered" evidence="8">
    <location>
        <begin position="498"/>
        <end position="542"/>
    </location>
</feature>
<keyword evidence="5 9" id="KW-1133">Transmembrane helix</keyword>
<evidence type="ECO:0000256" key="5">
    <source>
        <dbReference type="ARBA" id="ARBA00022989"/>
    </source>
</evidence>
<name>A0A6P8B057_PYRGI</name>
<evidence type="ECO:0000256" key="9">
    <source>
        <dbReference type="SAM" id="Phobius"/>
    </source>
</evidence>
<dbReference type="GO" id="GO:0016020">
    <property type="term" value="C:membrane"/>
    <property type="evidence" value="ECO:0007669"/>
    <property type="project" value="UniProtKB-SubCell"/>
</dbReference>
<dbReference type="InterPro" id="IPR050360">
    <property type="entry name" value="MFS_Sugar_Transporters"/>
</dbReference>
<evidence type="ECO:0000256" key="8">
    <source>
        <dbReference type="SAM" id="MobiDB-lite"/>
    </source>
</evidence>
<accession>A0A6P8B057</accession>
<feature type="transmembrane region" description="Helical" evidence="9">
    <location>
        <begin position="448"/>
        <end position="466"/>
    </location>
</feature>
<keyword evidence="4 9" id="KW-0812">Transmembrane</keyword>
<protein>
    <recommendedName>
        <fullName evidence="10">Major facilitator superfamily (MFS) profile domain-containing protein</fullName>
    </recommendedName>
</protein>
<dbReference type="InterPro" id="IPR020846">
    <property type="entry name" value="MFS_dom"/>
</dbReference>
<dbReference type="AlphaFoldDB" id="A0A6P8B057"/>
<dbReference type="PANTHER" id="PTHR48022">
    <property type="entry name" value="PLASTIDIC GLUCOSE TRANSPORTER 4"/>
    <property type="match status" value="1"/>
</dbReference>
<dbReference type="InterPro" id="IPR003663">
    <property type="entry name" value="Sugar/inositol_transpt"/>
</dbReference>
<feature type="transmembrane region" description="Helical" evidence="9">
    <location>
        <begin position="76"/>
        <end position="96"/>
    </location>
</feature>
<reference evidence="12" key="2">
    <citation type="submission" date="2019-10" db="EMBL/GenBank/DDBJ databases">
        <authorList>
            <consortium name="NCBI Genome Project"/>
        </authorList>
    </citation>
    <scope>NUCLEOTIDE SEQUENCE</scope>
    <source>
        <strain evidence="12">NI907</strain>
    </source>
</reference>
<keyword evidence="6 9" id="KW-0472">Membrane</keyword>
<dbReference type="InterPro" id="IPR005828">
    <property type="entry name" value="MFS_sugar_transport-like"/>
</dbReference>
<evidence type="ECO:0000256" key="6">
    <source>
        <dbReference type="ARBA" id="ARBA00023136"/>
    </source>
</evidence>
<evidence type="ECO:0000256" key="2">
    <source>
        <dbReference type="ARBA" id="ARBA00010992"/>
    </source>
</evidence>
<feature type="transmembrane region" description="Helical" evidence="9">
    <location>
        <begin position="166"/>
        <end position="186"/>
    </location>
</feature>
<feature type="transmembrane region" description="Helical" evidence="9">
    <location>
        <begin position="373"/>
        <end position="393"/>
    </location>
</feature>
<dbReference type="InterPro" id="IPR036259">
    <property type="entry name" value="MFS_trans_sf"/>
</dbReference>
<evidence type="ECO:0000256" key="4">
    <source>
        <dbReference type="ARBA" id="ARBA00022692"/>
    </source>
</evidence>
<feature type="transmembrane region" description="Helical" evidence="9">
    <location>
        <begin position="348"/>
        <end position="367"/>
    </location>
</feature>
<dbReference type="NCBIfam" id="TIGR00879">
    <property type="entry name" value="SP"/>
    <property type="match status" value="1"/>
</dbReference>
<gene>
    <name evidence="12" type="ORF">PgNI_10138</name>
</gene>
<evidence type="ECO:0000256" key="1">
    <source>
        <dbReference type="ARBA" id="ARBA00004141"/>
    </source>
</evidence>
<evidence type="ECO:0000313" key="12">
    <source>
        <dbReference type="RefSeq" id="XP_030980434.1"/>
    </source>
</evidence>
<dbReference type="RefSeq" id="XP_030980434.1">
    <property type="nucleotide sequence ID" value="XM_031130114.1"/>
</dbReference>
<dbReference type="PROSITE" id="PS50850">
    <property type="entry name" value="MFS"/>
    <property type="match status" value="1"/>
</dbReference>
<evidence type="ECO:0000259" key="10">
    <source>
        <dbReference type="PROSITE" id="PS50850"/>
    </source>
</evidence>
<feature type="transmembrane region" description="Helical" evidence="9">
    <location>
        <begin position="198"/>
        <end position="219"/>
    </location>
</feature>